<name>A0A3W1E6H1_SALER</name>
<comment type="caution">
    <text evidence="2">The sequence shown here is derived from an EMBL/GenBank/DDBJ whole genome shotgun (WGS) entry which is preliminary data.</text>
</comment>
<protein>
    <submittedName>
        <fullName evidence="2">Uncharacterized protein</fullName>
    </submittedName>
</protein>
<reference evidence="2" key="1">
    <citation type="submission" date="2018-08" db="EMBL/GenBank/DDBJ databases">
        <authorList>
            <consortium name="GenomeTrakr network: Whole genome sequencing for foodborne pathogen traceback"/>
        </authorList>
    </citation>
    <scope>NUCLEOTIDE SEQUENCE [LARGE SCALE GENOMIC DNA]</scope>
    <source>
        <strain evidence="2">FLUFL-1338</strain>
        <strain evidence="1">FLUFL-367</strain>
    </source>
</reference>
<organism evidence="2">
    <name type="scientific">Salmonella enterica</name>
    <name type="common">Salmonella choleraesuis</name>
    <dbReference type="NCBI Taxonomy" id="28901"/>
    <lineage>
        <taxon>Bacteria</taxon>
        <taxon>Pseudomonadati</taxon>
        <taxon>Pseudomonadota</taxon>
        <taxon>Gammaproteobacteria</taxon>
        <taxon>Enterobacterales</taxon>
        <taxon>Enterobacteriaceae</taxon>
        <taxon>Salmonella</taxon>
    </lineage>
</organism>
<evidence type="ECO:0000313" key="1">
    <source>
        <dbReference type="EMBL" id="EAA8667545.1"/>
    </source>
</evidence>
<gene>
    <name evidence="2" type="ORF">KO51_23110</name>
    <name evidence="1" type="ORF">NL99_21810</name>
</gene>
<dbReference type="EMBL" id="RSMR01000035">
    <property type="protein sequence ID" value="MIK94319.1"/>
    <property type="molecule type" value="Genomic_DNA"/>
</dbReference>
<dbReference type="Proteomes" id="UP000839834">
    <property type="component" value="Unassembled WGS sequence"/>
</dbReference>
<accession>A0A3W1E6H1</accession>
<dbReference type="EMBL" id="AAACVH010000046">
    <property type="protein sequence ID" value="EAA8667545.1"/>
    <property type="molecule type" value="Genomic_DNA"/>
</dbReference>
<dbReference type="Proteomes" id="UP000885283">
    <property type="component" value="Unassembled WGS sequence"/>
</dbReference>
<proteinExistence type="predicted"/>
<dbReference type="AlphaFoldDB" id="A0A3W1E6H1"/>
<evidence type="ECO:0000313" key="2">
    <source>
        <dbReference type="EMBL" id="MIK94319.1"/>
    </source>
</evidence>
<sequence length="124" mass="13884">MVVFLSGIIDKFDEFTHTITLEVTVPAQLCASLRHISQLHAHCADIVIQGRQLLMISTQFCKTCICSKVTGMDNLLRQHPELLSGETTGGYLIVYRHHLVMTFSQPIKNRLVEGLDGETVFCPL</sequence>